<dbReference type="CDD" id="cd06170">
    <property type="entry name" value="LuxR_C_like"/>
    <property type="match status" value="1"/>
</dbReference>
<gene>
    <name evidence="5" type="primary">tetrRI</name>
</gene>
<evidence type="ECO:0000313" key="5">
    <source>
        <dbReference type="EMBL" id="QIZ24094.1"/>
    </source>
</evidence>
<dbReference type="Gene3D" id="3.40.50.300">
    <property type="entry name" value="P-loop containing nucleotide triphosphate hydrolases"/>
    <property type="match status" value="1"/>
</dbReference>
<dbReference type="InterPro" id="IPR011990">
    <property type="entry name" value="TPR-like_helical_dom_sf"/>
</dbReference>
<dbReference type="InterPro" id="IPR041664">
    <property type="entry name" value="AAA_16"/>
</dbReference>
<proteinExistence type="predicted"/>
<dbReference type="InterPro" id="IPR036388">
    <property type="entry name" value="WH-like_DNA-bd_sf"/>
</dbReference>
<reference evidence="5" key="1">
    <citation type="submission" date="2019-10" db="EMBL/GenBank/DDBJ databases">
        <authorList>
            <person name="Kang Q."/>
            <person name="Ou Y."/>
            <person name="Sheng Y."/>
        </authorList>
    </citation>
    <scope>NUCLEOTIDE SEQUENCE</scope>
    <source>
        <strain evidence="5">CGMCC 4.1123</strain>
    </source>
</reference>
<dbReference type="Gene3D" id="1.25.40.10">
    <property type="entry name" value="Tetratricopeptide repeat domain"/>
    <property type="match status" value="2"/>
</dbReference>
<dbReference type="GO" id="GO:0006355">
    <property type="term" value="P:regulation of DNA-templated transcription"/>
    <property type="evidence" value="ECO:0007669"/>
    <property type="project" value="InterPro"/>
</dbReference>
<dbReference type="PROSITE" id="PS00622">
    <property type="entry name" value="HTH_LUXR_1"/>
    <property type="match status" value="1"/>
</dbReference>
<dbReference type="Pfam" id="PF13191">
    <property type="entry name" value="AAA_16"/>
    <property type="match status" value="1"/>
</dbReference>
<feature type="compositionally biased region" description="Low complexity" evidence="3">
    <location>
        <begin position="953"/>
        <end position="964"/>
    </location>
</feature>
<dbReference type="PROSITE" id="PS50043">
    <property type="entry name" value="HTH_LUXR_2"/>
    <property type="match status" value="1"/>
</dbReference>
<dbReference type="GO" id="GO:0003677">
    <property type="term" value="F:DNA binding"/>
    <property type="evidence" value="ECO:0007669"/>
    <property type="project" value="InterPro"/>
</dbReference>
<dbReference type="GO" id="GO:0005737">
    <property type="term" value="C:cytoplasm"/>
    <property type="evidence" value="ECO:0007669"/>
    <property type="project" value="TreeGrafter"/>
</dbReference>
<dbReference type="PANTHER" id="PTHR16305">
    <property type="entry name" value="TESTICULAR SOLUBLE ADENYLYL CYCLASE"/>
    <property type="match status" value="1"/>
</dbReference>
<dbReference type="GO" id="GO:0005524">
    <property type="term" value="F:ATP binding"/>
    <property type="evidence" value="ECO:0007669"/>
    <property type="project" value="UniProtKB-KW"/>
</dbReference>
<dbReference type="InterPro" id="IPR019734">
    <property type="entry name" value="TPR_rpt"/>
</dbReference>
<evidence type="ECO:0000259" key="4">
    <source>
        <dbReference type="PROSITE" id="PS50043"/>
    </source>
</evidence>
<accession>A0A6H1QAR2</accession>
<dbReference type="Gene3D" id="1.10.10.10">
    <property type="entry name" value="Winged helix-like DNA-binding domain superfamily/Winged helix DNA-binding domain"/>
    <property type="match status" value="1"/>
</dbReference>
<organism evidence="5">
    <name type="scientific">Streptomyces hygrospinosus subsp. beijingensis</name>
    <dbReference type="NCBI Taxonomy" id="2719566"/>
    <lineage>
        <taxon>Bacteria</taxon>
        <taxon>Bacillati</taxon>
        <taxon>Actinomycetota</taxon>
        <taxon>Actinomycetes</taxon>
        <taxon>Kitasatosporales</taxon>
        <taxon>Streptomycetaceae</taxon>
        <taxon>Streptomyces</taxon>
    </lineage>
</organism>
<dbReference type="SMART" id="SM00421">
    <property type="entry name" value="HTH_LUXR"/>
    <property type="match status" value="1"/>
</dbReference>
<dbReference type="InterPro" id="IPR016032">
    <property type="entry name" value="Sig_transdc_resp-reg_C-effctor"/>
</dbReference>
<sequence length="964" mass="101725">MRSRSVDPDIGSTLVGRGDAVRELDRRAREALSGHARSVVVTGPAGIGKSALLRAFLRGDACRGATVLRGLCLPDAGGASFSGLRALLGPTARRAFLDDATQTAVRALAPGALDGAPPHAPAVQQAFHALHRHAADVLARRPLVLALDDAQHCDELSLRWLEFLLRRSADRPLLLVLARQSEATALTRGVPTHHALADLTADCRTTTLRLSTLTERDVAEVVREFFPVPAAPVFVTRARAATGGNPRLLGRLLRELRAAGAGPGVGGADRIAETAGRVLAGWARELLDRQPPWIGEVARAVAVLGERGADHVGPLAGVPADAVEDARKVLCEAGLVPADGRLAEGAVRAAVLAPLDAHVLSGLHARAALLLSDAGRPAEEVADHLLRLPSIDEPWMPGVLLEAAACAEERGAPETAARYLYRVLEVDPDSIDIRVRLARVLADTDPPEAVGLLREALAPSVDVRTRARIAAQFGTTGLAARECSVALKILEDVLDALDAELGPDPAPADQELRTLVEAVFLIVGSHGRSTIAATRKRAAMMSLPEGDTPAQCQKLAAMGILTAFDGGPPEPALQQALRATASPQLRLKSWTLINSALVLGFADRTEEALHSLDRVLRHGRKNSAIWTYALALSIRAVLKHGVGALPDALADARTAVRLSGSEQWSGTLVMPRLALAGVLVDRGEAADAERLLAGTEPAWREQYVWTYPRYLMVLGRARRALGDPEGALTLFRACGRALAEAEVHQPAFLPWWMEAACVLAELGRTKDAQEPAAHGERLARQWGTPRVLGLAALARGVATPGARGVELLGEAVRELAASPARVEHARAELALGNALLSAGDRREAREHLRTAAGLAQRCGALALGQDARDALVAAGGRMRKLTASPLDLLTGMERTVASLAAGGAGNRSIAQSLYVSVRTVEMHLTSVYRKLGIAERAQLSAVLRSSGERGARARGAAPPSGGQD</sequence>
<dbReference type="SUPFAM" id="SSF48452">
    <property type="entry name" value="TPR-like"/>
    <property type="match status" value="2"/>
</dbReference>
<keyword evidence="2" id="KW-0067">ATP-binding</keyword>
<dbReference type="AlphaFoldDB" id="A0A6H1QAR2"/>
<feature type="region of interest" description="Disordered" evidence="3">
    <location>
        <begin position="944"/>
        <end position="964"/>
    </location>
</feature>
<dbReference type="SMART" id="SM00028">
    <property type="entry name" value="TPR"/>
    <property type="match status" value="4"/>
</dbReference>
<feature type="domain" description="HTH luxR-type" evidence="4">
    <location>
        <begin position="882"/>
        <end position="947"/>
    </location>
</feature>
<protein>
    <submittedName>
        <fullName evidence="5">Transcriptional regulator</fullName>
    </submittedName>
</protein>
<dbReference type="GO" id="GO:0004016">
    <property type="term" value="F:adenylate cyclase activity"/>
    <property type="evidence" value="ECO:0007669"/>
    <property type="project" value="TreeGrafter"/>
</dbReference>
<name>A0A6H1QAR2_9ACTN</name>
<dbReference type="PRINTS" id="PR00038">
    <property type="entry name" value="HTHLUXR"/>
</dbReference>
<dbReference type="InterPro" id="IPR027417">
    <property type="entry name" value="P-loop_NTPase"/>
</dbReference>
<dbReference type="SUPFAM" id="SSF52540">
    <property type="entry name" value="P-loop containing nucleoside triphosphate hydrolases"/>
    <property type="match status" value="1"/>
</dbReference>
<dbReference type="EMBL" id="MN604040">
    <property type="protein sequence ID" value="QIZ24094.1"/>
    <property type="molecule type" value="Genomic_DNA"/>
</dbReference>
<dbReference type="SUPFAM" id="SSF46894">
    <property type="entry name" value="C-terminal effector domain of the bipartite response regulators"/>
    <property type="match status" value="1"/>
</dbReference>
<dbReference type="PANTHER" id="PTHR16305:SF35">
    <property type="entry name" value="TRANSCRIPTIONAL ACTIVATOR DOMAIN"/>
    <property type="match status" value="1"/>
</dbReference>
<keyword evidence="1" id="KW-0547">Nucleotide-binding</keyword>
<dbReference type="InterPro" id="IPR000792">
    <property type="entry name" value="Tscrpt_reg_LuxR_C"/>
</dbReference>
<evidence type="ECO:0000256" key="2">
    <source>
        <dbReference type="ARBA" id="ARBA00022840"/>
    </source>
</evidence>
<evidence type="ECO:0000256" key="3">
    <source>
        <dbReference type="SAM" id="MobiDB-lite"/>
    </source>
</evidence>
<evidence type="ECO:0000256" key="1">
    <source>
        <dbReference type="ARBA" id="ARBA00022741"/>
    </source>
</evidence>
<dbReference type="Pfam" id="PF00196">
    <property type="entry name" value="GerE"/>
    <property type="match status" value="1"/>
</dbReference>